<name>A0A9E5A2N6_9EURY</name>
<reference evidence="4" key="1">
    <citation type="submission" date="2022-12" db="EMBL/GenBank/DDBJ databases">
        <title>Reclassification of two methanogenic archaea species isolated from the Kolyma lowland permafrost.</title>
        <authorList>
            <person name="Trubitsyn V.E."/>
            <person name="Rivkina E.M."/>
            <person name="Shcherbakova V.A."/>
        </authorList>
    </citation>
    <scope>NUCLEOTIDE SEQUENCE</scope>
    <source>
        <strain evidence="3">M2</strain>
        <strain evidence="4">MK4</strain>
    </source>
</reference>
<feature type="transmembrane region" description="Helical" evidence="1">
    <location>
        <begin position="219"/>
        <end position="238"/>
    </location>
</feature>
<evidence type="ECO:0000313" key="3">
    <source>
        <dbReference type="EMBL" id="MCZ3364611.1"/>
    </source>
</evidence>
<feature type="domain" description="DZANK-type" evidence="2">
    <location>
        <begin position="4"/>
        <end position="46"/>
    </location>
</feature>
<evidence type="ECO:0000256" key="1">
    <source>
        <dbReference type="SAM" id="Phobius"/>
    </source>
</evidence>
<keyword evidence="1" id="KW-0472">Membrane</keyword>
<dbReference type="InterPro" id="IPR025874">
    <property type="entry name" value="DZR"/>
</dbReference>
<feature type="transmembrane region" description="Helical" evidence="1">
    <location>
        <begin position="116"/>
        <end position="134"/>
    </location>
</feature>
<evidence type="ECO:0000313" key="4">
    <source>
        <dbReference type="EMBL" id="MCZ3372365.1"/>
    </source>
</evidence>
<feature type="transmembrane region" description="Helical" evidence="1">
    <location>
        <begin position="93"/>
        <end position="110"/>
    </location>
</feature>
<dbReference type="AlphaFoldDB" id="A0A9E5A2N6"/>
<dbReference type="RefSeq" id="WP_048079956.1">
    <property type="nucleotide sequence ID" value="NZ_JAPVER010000018.1"/>
</dbReference>
<gene>
    <name evidence="4" type="ORF">O3H35_06945</name>
    <name evidence="3" type="ORF">O3H54_01830</name>
</gene>
<keyword evidence="5" id="KW-1185">Reference proteome</keyword>
<evidence type="ECO:0000313" key="5">
    <source>
        <dbReference type="Proteomes" id="UP001068021"/>
    </source>
</evidence>
<dbReference type="Proteomes" id="UP001068021">
    <property type="component" value="Unassembled WGS sequence"/>
</dbReference>
<accession>A0A9E5A2N6</accession>
<evidence type="ECO:0000259" key="2">
    <source>
        <dbReference type="Pfam" id="PF12773"/>
    </source>
</evidence>
<protein>
    <submittedName>
        <fullName evidence="4">Zinc ribbon domain-containing protein</fullName>
    </submittedName>
</protein>
<comment type="caution">
    <text evidence="4">The sequence shown here is derived from an EMBL/GenBank/DDBJ whole genome shotgun (WGS) entry which is preliminary data.</text>
</comment>
<sequence length="399" mass="45740">MTYCPYCNTEVKEEDSYCYKCGNKLNIECSKCQKKNRSDALFCSNCRNNLKITGKESSFLYWKNIFLIVLIAIILTGTFLSLITINNLTINKGLLAMIILFIGGLIFFLINKKFKNLVFISFIYSLIITMIFYTSGTETYSITKTISYNFSIWNIINSPLVFPDLILAIYMYYLKLPISIFISGILGGILGILLLLSLLKNNQIKKISSFWRPWKKSDIISIIAVTVSLIVACFSLGYSSMPGDLYIEDPTIFGINNNVSIPNSDYILLQVELKNDGGQDLVIKNLFLQLNSTRDTNKSSWFDMIGEYPELSTESFKKDLIFKRSLILRPHSTISKVLVFKRNLNSTNLENNKNYAINFGYTNFEINRIKINIGNITIHERTNEDTSHGNWSYWPIEQN</sequence>
<feature type="transmembrane region" description="Helical" evidence="1">
    <location>
        <begin position="178"/>
        <end position="199"/>
    </location>
</feature>
<dbReference type="EMBL" id="JAPVES010000030">
    <property type="protein sequence ID" value="MCZ3372365.1"/>
    <property type="molecule type" value="Genomic_DNA"/>
</dbReference>
<proteinExistence type="predicted"/>
<feature type="transmembrane region" description="Helical" evidence="1">
    <location>
        <begin position="65"/>
        <end position="86"/>
    </location>
</feature>
<keyword evidence="1" id="KW-0812">Transmembrane</keyword>
<dbReference type="EMBL" id="JAPVER010000018">
    <property type="protein sequence ID" value="MCZ3364611.1"/>
    <property type="molecule type" value="Genomic_DNA"/>
</dbReference>
<keyword evidence="1" id="KW-1133">Transmembrane helix</keyword>
<dbReference type="Proteomes" id="UP001074446">
    <property type="component" value="Unassembled WGS sequence"/>
</dbReference>
<dbReference type="Pfam" id="PF12773">
    <property type="entry name" value="DZR"/>
    <property type="match status" value="1"/>
</dbReference>
<organism evidence="4">
    <name type="scientific">Methanobacterium veterum</name>
    <dbReference type="NCBI Taxonomy" id="408577"/>
    <lineage>
        <taxon>Archaea</taxon>
        <taxon>Methanobacteriati</taxon>
        <taxon>Methanobacteriota</taxon>
        <taxon>Methanomada group</taxon>
        <taxon>Methanobacteria</taxon>
        <taxon>Methanobacteriales</taxon>
        <taxon>Methanobacteriaceae</taxon>
        <taxon>Methanobacterium</taxon>
    </lineage>
</organism>